<dbReference type="EMBL" id="KZ346376">
    <property type="protein sequence ID" value="PIO70144.1"/>
    <property type="molecule type" value="Genomic_DNA"/>
</dbReference>
<dbReference type="OrthoDB" id="5876838at2759"/>
<organism evidence="2 3">
    <name type="scientific">Teladorsagia circumcincta</name>
    <name type="common">Brown stomach worm</name>
    <name type="synonym">Ostertagia circumcincta</name>
    <dbReference type="NCBI Taxonomy" id="45464"/>
    <lineage>
        <taxon>Eukaryota</taxon>
        <taxon>Metazoa</taxon>
        <taxon>Ecdysozoa</taxon>
        <taxon>Nematoda</taxon>
        <taxon>Chromadorea</taxon>
        <taxon>Rhabditida</taxon>
        <taxon>Rhabditina</taxon>
        <taxon>Rhabditomorpha</taxon>
        <taxon>Strongyloidea</taxon>
        <taxon>Trichostrongylidae</taxon>
        <taxon>Teladorsagia</taxon>
    </lineage>
</organism>
<sequence length="126" mass="14140">MNNQPTMPQHANPSWGGAHPLDPRLAAPQHTPPGLIDLTAERNVLQLGFEDNEYILPHNMANNSARSYTTCLCHFIVHLDIADPLELEYNPNFYNCSLSVLPNLHKSVCLLTGLTTLEMQFMQSEQ</sequence>
<proteinExistence type="predicted"/>
<name>A0A2G9UIS6_TELCI</name>
<keyword evidence="3" id="KW-1185">Reference proteome</keyword>
<evidence type="ECO:0000313" key="3">
    <source>
        <dbReference type="Proteomes" id="UP000230423"/>
    </source>
</evidence>
<dbReference type="AlphaFoldDB" id="A0A2G9UIS6"/>
<accession>A0A2G9UIS6</accession>
<protein>
    <submittedName>
        <fullName evidence="2">Uncharacterized protein</fullName>
    </submittedName>
</protein>
<evidence type="ECO:0000256" key="1">
    <source>
        <dbReference type="SAM" id="MobiDB-lite"/>
    </source>
</evidence>
<reference evidence="2 3" key="1">
    <citation type="submission" date="2015-09" db="EMBL/GenBank/DDBJ databases">
        <title>Draft genome of the parasitic nematode Teladorsagia circumcincta isolate WARC Sus (inbred).</title>
        <authorList>
            <person name="Mitreva M."/>
        </authorList>
    </citation>
    <scope>NUCLEOTIDE SEQUENCE [LARGE SCALE GENOMIC DNA]</scope>
    <source>
        <strain evidence="2 3">S</strain>
    </source>
</reference>
<gene>
    <name evidence="2" type="ORF">TELCIR_08005</name>
</gene>
<dbReference type="Proteomes" id="UP000230423">
    <property type="component" value="Unassembled WGS sequence"/>
</dbReference>
<feature type="region of interest" description="Disordered" evidence="1">
    <location>
        <begin position="1"/>
        <end position="33"/>
    </location>
</feature>
<evidence type="ECO:0000313" key="2">
    <source>
        <dbReference type="EMBL" id="PIO70144.1"/>
    </source>
</evidence>
<feature type="compositionally biased region" description="Polar residues" evidence="1">
    <location>
        <begin position="1"/>
        <end position="12"/>
    </location>
</feature>